<keyword evidence="2 8" id="KW-0732">Signal</keyword>
<comment type="caution">
    <text evidence="9">The sequence shown here is derived from an EMBL/GenBank/DDBJ whole genome shotgun (WGS) entry which is preliminary data.</text>
</comment>
<dbReference type="Pfam" id="PF00012">
    <property type="entry name" value="HSP70"/>
    <property type="match status" value="1"/>
</dbReference>
<evidence type="ECO:0000256" key="4">
    <source>
        <dbReference type="ARBA" id="ARBA00022840"/>
    </source>
</evidence>
<dbReference type="SUPFAM" id="SSF100934">
    <property type="entry name" value="Heat shock protein 70kD (HSP70), C-terminal subdomain"/>
    <property type="match status" value="1"/>
</dbReference>
<comment type="subcellular location">
    <subcellularLocation>
        <location evidence="1">Endoplasmic reticulum lumen</location>
    </subcellularLocation>
</comment>
<dbReference type="PANTHER" id="PTHR45639">
    <property type="entry name" value="HSC70CB, ISOFORM G-RELATED"/>
    <property type="match status" value="1"/>
</dbReference>
<dbReference type="InterPro" id="IPR029048">
    <property type="entry name" value="HSP70_C_sf"/>
</dbReference>
<dbReference type="PROSITE" id="PS01036">
    <property type="entry name" value="HSP70_3"/>
    <property type="match status" value="1"/>
</dbReference>
<dbReference type="AlphaFoldDB" id="A0AAN8A799"/>
<evidence type="ECO:0000256" key="2">
    <source>
        <dbReference type="ARBA" id="ARBA00022729"/>
    </source>
</evidence>
<feature type="signal peptide" evidence="8">
    <location>
        <begin position="1"/>
        <end position="22"/>
    </location>
</feature>
<evidence type="ECO:0000256" key="5">
    <source>
        <dbReference type="ARBA" id="ARBA00023186"/>
    </source>
</evidence>
<dbReference type="GO" id="GO:0140662">
    <property type="term" value="F:ATP-dependent protein folding chaperone"/>
    <property type="evidence" value="ECO:0007669"/>
    <property type="project" value="InterPro"/>
</dbReference>
<dbReference type="GO" id="GO:0034663">
    <property type="term" value="C:endoplasmic reticulum chaperone complex"/>
    <property type="evidence" value="ECO:0007669"/>
    <property type="project" value="TreeGrafter"/>
</dbReference>
<dbReference type="Gene3D" id="1.20.1270.10">
    <property type="match status" value="1"/>
</dbReference>
<dbReference type="PANTHER" id="PTHR45639:SF3">
    <property type="entry name" value="HYPOXIA UP-REGULATED PROTEIN 1"/>
    <property type="match status" value="1"/>
</dbReference>
<dbReference type="InterPro" id="IPR013126">
    <property type="entry name" value="Hsp_70_fam"/>
</dbReference>
<dbReference type="Gene3D" id="3.90.640.10">
    <property type="entry name" value="Actin, Chain A, domain 4"/>
    <property type="match status" value="1"/>
</dbReference>
<evidence type="ECO:0000256" key="8">
    <source>
        <dbReference type="SAM" id="SignalP"/>
    </source>
</evidence>
<dbReference type="Proteomes" id="UP001306508">
    <property type="component" value="Unassembled WGS sequence"/>
</dbReference>
<dbReference type="GO" id="GO:0005788">
    <property type="term" value="C:endoplasmic reticulum lumen"/>
    <property type="evidence" value="ECO:0007669"/>
    <property type="project" value="UniProtKB-SubCell"/>
</dbReference>
<feature type="region of interest" description="Disordered" evidence="7">
    <location>
        <begin position="556"/>
        <end position="575"/>
    </location>
</feature>
<organism evidence="9 10">
    <name type="scientific">Arxiozyma heterogenica</name>
    <dbReference type="NCBI Taxonomy" id="278026"/>
    <lineage>
        <taxon>Eukaryota</taxon>
        <taxon>Fungi</taxon>
        <taxon>Dikarya</taxon>
        <taxon>Ascomycota</taxon>
        <taxon>Saccharomycotina</taxon>
        <taxon>Saccharomycetes</taxon>
        <taxon>Saccharomycetales</taxon>
        <taxon>Saccharomycetaceae</taxon>
        <taxon>Arxiozyma</taxon>
    </lineage>
</organism>
<keyword evidence="6" id="KW-0175">Coiled coil</keyword>
<dbReference type="PRINTS" id="PR00301">
    <property type="entry name" value="HEATSHOCK70"/>
</dbReference>
<sequence length="912" mass="103895">MQRNKILWVVLWSFTVFCPVLSAVLGIDYGQQFIKAMLVSPYAPLELVLTPEAKRKDLSGLAIKKLPSKDGTSKKVEDIERTYGNSIGSLETRFPHNIALNLKPLLGKTINNTEIIDNYILKHPGVNVTTTDRNSLAIAIDGVSYAIEELVAMNLQEITHRSNSLLKENDRTGKDYVDKFVMTVPDFFDQRQRMALIDASSFIDRAYGAYLVSDGLSVALNFAYKQQRNLEPGKDYNFMIYDIGSGSVKTTLIKLSNPSDYNDPITIETKGYGFSIIGGSDFTLLLSNMIKEKFLAKYNSSITADQLETNPKSLAKINQLAEKIKLVLSANTDASGTIESIIDDIDFNVEITREEFESNLQSFKKYLINPITDALESQVNNSTDLVTLSELNGIILAGGSTRLPFVQKCLNEMFDIDKILKNVNADESAVSGVSLRGVQLFQAFKTKPLNVIERSIYDYSVEFKNSTGKFDHILFPKGTIYPIEKSFVVTENGDVRRINITSKENGSTLSDISIDNDKMFDSKICPYGIEYNITFFLNEIRTLSVKNVRATCLKKDTERNPEKRSTSGGDESPITTASGIIKRKFKSPIDVTFEETGSIIEPFSYKDRIKHIKRIKAFDDKDKKRFQLQEARNTFESSLYEIRNFLTEDEVISNAPKDQLTELNNLVSEYLEWLEDDSDDATKTVINKKKKKVETLKKQIEKYLKALEEPLGRDQFERLLEISEDIFESFEVQKKISKEKFDLFIETISEKIPFNVTEEYSKIELPKHLMKSFTDFNETVITLNETQQIIQKLLSNKKVFDKLSLLELYDLKVDFDRLLTSAEKSNILISVDEYRLNKLKTLYHRQVRAYTRKLEKEKKKLEQENSLNINATIAQFQSSNISYSNVVSSEFSSRISFTIETPTSEDIIHDEL</sequence>
<keyword evidence="10" id="KW-1185">Reference proteome</keyword>
<evidence type="ECO:0000256" key="1">
    <source>
        <dbReference type="ARBA" id="ARBA00004319"/>
    </source>
</evidence>
<dbReference type="GO" id="GO:0030968">
    <property type="term" value="P:endoplasmic reticulum unfolded protein response"/>
    <property type="evidence" value="ECO:0007669"/>
    <property type="project" value="TreeGrafter"/>
</dbReference>
<evidence type="ECO:0000313" key="9">
    <source>
        <dbReference type="EMBL" id="KAK5773805.1"/>
    </source>
</evidence>
<evidence type="ECO:0000313" key="10">
    <source>
        <dbReference type="Proteomes" id="UP001306508"/>
    </source>
</evidence>
<accession>A0AAN8A799</accession>
<dbReference type="PROSITE" id="PS00329">
    <property type="entry name" value="HSP70_2"/>
    <property type="match status" value="1"/>
</dbReference>
<feature type="chain" id="PRO_5043009422" evidence="8">
    <location>
        <begin position="23"/>
        <end position="912"/>
    </location>
</feature>
<dbReference type="InterPro" id="IPR043129">
    <property type="entry name" value="ATPase_NBD"/>
</dbReference>
<dbReference type="SUPFAM" id="SSF53067">
    <property type="entry name" value="Actin-like ATPase domain"/>
    <property type="match status" value="2"/>
</dbReference>
<evidence type="ECO:0000256" key="7">
    <source>
        <dbReference type="SAM" id="MobiDB-lite"/>
    </source>
</evidence>
<name>A0AAN8A799_9SACH</name>
<feature type="coiled-coil region" evidence="6">
    <location>
        <begin position="844"/>
        <end position="871"/>
    </location>
</feature>
<gene>
    <name evidence="9" type="ORF">RI543_004860</name>
</gene>
<dbReference type="EMBL" id="JAWIZZ010000064">
    <property type="protein sequence ID" value="KAK5773805.1"/>
    <property type="molecule type" value="Genomic_DNA"/>
</dbReference>
<dbReference type="Gene3D" id="3.30.30.30">
    <property type="match status" value="1"/>
</dbReference>
<keyword evidence="3" id="KW-0547">Nucleotide-binding</keyword>
<dbReference type="GO" id="GO:0005524">
    <property type="term" value="F:ATP binding"/>
    <property type="evidence" value="ECO:0007669"/>
    <property type="project" value="UniProtKB-KW"/>
</dbReference>
<evidence type="ECO:0000256" key="6">
    <source>
        <dbReference type="SAM" id="Coils"/>
    </source>
</evidence>
<proteinExistence type="predicted"/>
<evidence type="ECO:0000256" key="3">
    <source>
        <dbReference type="ARBA" id="ARBA00022741"/>
    </source>
</evidence>
<keyword evidence="5" id="KW-0143">Chaperone</keyword>
<reference evidence="10" key="1">
    <citation type="submission" date="2023-07" db="EMBL/GenBank/DDBJ databases">
        <title>A draft genome of Kazachstania heterogenica Y-27499.</title>
        <authorList>
            <person name="Donic C."/>
            <person name="Kralova J.S."/>
            <person name="Fidel L."/>
            <person name="Ben-Dor S."/>
            <person name="Jung S."/>
        </authorList>
    </citation>
    <scope>NUCLEOTIDE SEQUENCE [LARGE SCALE GENOMIC DNA]</scope>
    <source>
        <strain evidence="10">Y27499</strain>
    </source>
</reference>
<protein>
    <submittedName>
        <fullName evidence="9">Uncharacterized protein</fullName>
    </submittedName>
</protein>
<dbReference type="CDD" id="cd10230">
    <property type="entry name" value="ASKHA_NBD_HSP70_HYOU1"/>
    <property type="match status" value="1"/>
</dbReference>
<dbReference type="InterPro" id="IPR018181">
    <property type="entry name" value="Heat_shock_70_CS"/>
</dbReference>
<feature type="compositionally biased region" description="Polar residues" evidence="7">
    <location>
        <begin position="566"/>
        <end position="575"/>
    </location>
</feature>
<keyword evidence="4" id="KW-0067">ATP-binding</keyword>
<feature type="compositionally biased region" description="Basic and acidic residues" evidence="7">
    <location>
        <begin position="556"/>
        <end position="565"/>
    </location>
</feature>
<dbReference type="Gene3D" id="3.30.420.40">
    <property type="match status" value="2"/>
</dbReference>